<evidence type="ECO:0000313" key="2">
    <source>
        <dbReference type="Proteomes" id="UP001218218"/>
    </source>
</evidence>
<sequence>MDEDFIENTRSHSSKAYDFEDDGPPWLLCDPVDTTRAPLSQLAPNLSSFSLEPNPYYACTRQIDPFHLGLAFAELTELEIFVPVHHKKVYEMHPSLCCLKSCALHIDANTGWEPLDIDEELGDGQSMMDLDADDFERAIPMDGISIDDTPGEQKILGSAFGPSIDKANLIILLALTNLHLVFSDYTKAATVFEKLRLPALTHLTLATQNGPNSCCPKFRATLLDFFRCSRTRLSVLELFDIGDLSQTQFRELAKGQRLERFKINECYGDFWKALGRSHYRSLFPVLTRFSRSIRARIQCRETGHGGQWFPSLYQVEITQTCTGIEPTSYILGDYIRIDPLAQQFAAVSSSFATGALDAGSHSVVIVILCQKNMDLPHVYRCLVRFPATRRFQHISILASWSNRYRRSFHNKAAKVNAGRLQVPQPDSLVGSRIHLGNGRSWSRRRVIALKDLSCRGF</sequence>
<gene>
    <name evidence="1" type="ORF">DFH08DRAFT_1030776</name>
</gene>
<keyword evidence="2" id="KW-1185">Reference proteome</keyword>
<dbReference type="EMBL" id="JARIHO010000005">
    <property type="protein sequence ID" value="KAJ7360679.1"/>
    <property type="molecule type" value="Genomic_DNA"/>
</dbReference>
<evidence type="ECO:0000313" key="1">
    <source>
        <dbReference type="EMBL" id="KAJ7360679.1"/>
    </source>
</evidence>
<proteinExistence type="predicted"/>
<dbReference type="AlphaFoldDB" id="A0AAD7AJD1"/>
<reference evidence="1" key="1">
    <citation type="submission" date="2023-03" db="EMBL/GenBank/DDBJ databases">
        <title>Massive genome expansion in bonnet fungi (Mycena s.s.) driven by repeated elements and novel gene families across ecological guilds.</title>
        <authorList>
            <consortium name="Lawrence Berkeley National Laboratory"/>
            <person name="Harder C.B."/>
            <person name="Miyauchi S."/>
            <person name="Viragh M."/>
            <person name="Kuo A."/>
            <person name="Thoen E."/>
            <person name="Andreopoulos B."/>
            <person name="Lu D."/>
            <person name="Skrede I."/>
            <person name="Drula E."/>
            <person name="Henrissat B."/>
            <person name="Morin E."/>
            <person name="Kohler A."/>
            <person name="Barry K."/>
            <person name="LaButti K."/>
            <person name="Morin E."/>
            <person name="Salamov A."/>
            <person name="Lipzen A."/>
            <person name="Mereny Z."/>
            <person name="Hegedus B."/>
            <person name="Baldrian P."/>
            <person name="Stursova M."/>
            <person name="Weitz H."/>
            <person name="Taylor A."/>
            <person name="Grigoriev I.V."/>
            <person name="Nagy L.G."/>
            <person name="Martin F."/>
            <person name="Kauserud H."/>
        </authorList>
    </citation>
    <scope>NUCLEOTIDE SEQUENCE</scope>
    <source>
        <strain evidence="1">CBHHK002</strain>
    </source>
</reference>
<protein>
    <submittedName>
        <fullName evidence="1">Uncharacterized protein</fullName>
    </submittedName>
</protein>
<name>A0AAD7AJD1_9AGAR</name>
<accession>A0AAD7AJD1</accession>
<dbReference type="Proteomes" id="UP001218218">
    <property type="component" value="Unassembled WGS sequence"/>
</dbReference>
<comment type="caution">
    <text evidence="1">The sequence shown here is derived from an EMBL/GenBank/DDBJ whole genome shotgun (WGS) entry which is preliminary data.</text>
</comment>
<organism evidence="1 2">
    <name type="scientific">Mycena albidolilacea</name>
    <dbReference type="NCBI Taxonomy" id="1033008"/>
    <lineage>
        <taxon>Eukaryota</taxon>
        <taxon>Fungi</taxon>
        <taxon>Dikarya</taxon>
        <taxon>Basidiomycota</taxon>
        <taxon>Agaricomycotina</taxon>
        <taxon>Agaricomycetes</taxon>
        <taxon>Agaricomycetidae</taxon>
        <taxon>Agaricales</taxon>
        <taxon>Marasmiineae</taxon>
        <taxon>Mycenaceae</taxon>
        <taxon>Mycena</taxon>
    </lineage>
</organism>